<gene>
    <name evidence="1" type="ORF">SMRZ_LOCUS2981</name>
</gene>
<accession>A0A183LGQ6</accession>
<reference evidence="1 2" key="1">
    <citation type="submission" date="2018-11" db="EMBL/GenBank/DDBJ databases">
        <authorList>
            <consortium name="Pathogen Informatics"/>
        </authorList>
    </citation>
    <scope>NUCLEOTIDE SEQUENCE [LARGE SCALE GENOMIC DNA]</scope>
    <source>
        <strain evidence="1 2">Zambia</strain>
    </source>
</reference>
<organism evidence="1 2">
    <name type="scientific">Schistosoma margrebowiei</name>
    <dbReference type="NCBI Taxonomy" id="48269"/>
    <lineage>
        <taxon>Eukaryota</taxon>
        <taxon>Metazoa</taxon>
        <taxon>Spiralia</taxon>
        <taxon>Lophotrochozoa</taxon>
        <taxon>Platyhelminthes</taxon>
        <taxon>Trematoda</taxon>
        <taxon>Digenea</taxon>
        <taxon>Strigeidida</taxon>
        <taxon>Schistosomatoidea</taxon>
        <taxon>Schistosomatidae</taxon>
        <taxon>Schistosoma</taxon>
    </lineage>
</organism>
<dbReference type="AlphaFoldDB" id="A0A183LGQ6"/>
<keyword evidence="2" id="KW-1185">Reference proteome</keyword>
<protein>
    <submittedName>
        <fullName evidence="1">Uncharacterized protein</fullName>
    </submittedName>
</protein>
<sequence length="75" mass="8140">MVVGSSQQGTLNPGFALFGTRQQGVPVILRELMLPDGFDLMSPSSTVRGVTPGLSGRRLTSFRTVMYSQLIDHET</sequence>
<proteinExistence type="predicted"/>
<evidence type="ECO:0000313" key="2">
    <source>
        <dbReference type="Proteomes" id="UP000277204"/>
    </source>
</evidence>
<dbReference type="Proteomes" id="UP000277204">
    <property type="component" value="Unassembled WGS sequence"/>
</dbReference>
<dbReference type="EMBL" id="UZAI01000809">
    <property type="protein sequence ID" value="VDO56654.1"/>
    <property type="molecule type" value="Genomic_DNA"/>
</dbReference>
<name>A0A183LGQ6_9TREM</name>
<evidence type="ECO:0000313" key="1">
    <source>
        <dbReference type="EMBL" id="VDO56654.1"/>
    </source>
</evidence>